<reference evidence="3 4" key="1">
    <citation type="submission" date="2012-11" db="EMBL/GenBank/DDBJ databases">
        <title>The complete genome sequence of Corynebacterium maris Coryn-1 (=DSM 45190).</title>
        <authorList>
            <person name="Schaffert L."/>
            <person name="Albersmeier A."/>
            <person name="Kalinowski J."/>
            <person name="Ruckert C."/>
        </authorList>
    </citation>
    <scope>NUCLEOTIDE SEQUENCE [LARGE SCALE GENOMIC DNA]</scope>
    <source>
        <strain evidence="4">Coryn-1</strain>
    </source>
</reference>
<evidence type="ECO:0000259" key="2">
    <source>
        <dbReference type="PROSITE" id="PS50995"/>
    </source>
</evidence>
<accession>S5TIR1</accession>
<dbReference type="PRINTS" id="PR00598">
    <property type="entry name" value="HTHMARR"/>
</dbReference>
<gene>
    <name evidence="3" type="ORF">B841_06565</name>
</gene>
<evidence type="ECO:0000256" key="1">
    <source>
        <dbReference type="SAM" id="MobiDB-lite"/>
    </source>
</evidence>
<dbReference type="PATRIC" id="fig|1224163.3.peg.1319"/>
<dbReference type="InterPro" id="IPR036388">
    <property type="entry name" value="WH-like_DNA-bd_sf"/>
</dbReference>
<feature type="domain" description="HTH marR-type" evidence="2">
    <location>
        <begin position="10"/>
        <end position="135"/>
    </location>
</feature>
<dbReference type="RefSeq" id="WP_020934719.1">
    <property type="nucleotide sequence ID" value="NC_021915.1"/>
</dbReference>
<proteinExistence type="predicted"/>
<dbReference type="GO" id="GO:0003700">
    <property type="term" value="F:DNA-binding transcription factor activity"/>
    <property type="evidence" value="ECO:0007669"/>
    <property type="project" value="InterPro"/>
</dbReference>
<dbReference type="Pfam" id="PF01047">
    <property type="entry name" value="MarR"/>
    <property type="match status" value="1"/>
</dbReference>
<dbReference type="SUPFAM" id="SSF46785">
    <property type="entry name" value="Winged helix' DNA-binding domain"/>
    <property type="match status" value="1"/>
</dbReference>
<dbReference type="KEGG" id="cmd:B841_06565"/>
<sequence>MSSPDPLTSKFAYTQFLLRRHRRHAAERLDPITDPSRGQGRVLALLKLRDGLSTRDIATVLGVRVSSLNELLSKMDKSGYLSRSPSPQDRRVSLVHLTAAGRAVEQRLPPTPALFEDFTAADRDQFEGYLDRLIATLRQGMPDDEEQPTPTLAQFTDYADLRPGRRR</sequence>
<dbReference type="OrthoDB" id="162531at2"/>
<dbReference type="STRING" id="1224163.B841_06565"/>
<dbReference type="PANTHER" id="PTHR33164:SF57">
    <property type="entry name" value="MARR-FAMILY TRANSCRIPTIONAL REGULATOR"/>
    <property type="match status" value="1"/>
</dbReference>
<dbReference type="GO" id="GO:0006950">
    <property type="term" value="P:response to stress"/>
    <property type="evidence" value="ECO:0007669"/>
    <property type="project" value="TreeGrafter"/>
</dbReference>
<dbReference type="InterPro" id="IPR039422">
    <property type="entry name" value="MarR/SlyA-like"/>
</dbReference>
<dbReference type="InterPro" id="IPR000835">
    <property type="entry name" value="HTH_MarR-typ"/>
</dbReference>
<feature type="region of interest" description="Disordered" evidence="1">
    <location>
        <begin position="141"/>
        <end position="167"/>
    </location>
</feature>
<protein>
    <recommendedName>
        <fullName evidence="2">HTH marR-type domain-containing protein</fullName>
    </recommendedName>
</protein>
<dbReference type="SMART" id="SM00347">
    <property type="entry name" value="HTH_MARR"/>
    <property type="match status" value="1"/>
</dbReference>
<dbReference type="AlphaFoldDB" id="S5TIR1"/>
<dbReference type="Proteomes" id="UP000015388">
    <property type="component" value="Chromosome"/>
</dbReference>
<dbReference type="Gene3D" id="1.10.10.10">
    <property type="entry name" value="Winged helix-like DNA-binding domain superfamily/Winged helix DNA-binding domain"/>
    <property type="match status" value="1"/>
</dbReference>
<dbReference type="EMBL" id="CP003924">
    <property type="protein sequence ID" value="AGS34786.1"/>
    <property type="molecule type" value="Genomic_DNA"/>
</dbReference>
<dbReference type="InterPro" id="IPR036390">
    <property type="entry name" value="WH_DNA-bd_sf"/>
</dbReference>
<dbReference type="PANTHER" id="PTHR33164">
    <property type="entry name" value="TRANSCRIPTIONAL REGULATOR, MARR FAMILY"/>
    <property type="match status" value="1"/>
</dbReference>
<name>S5TIR1_9CORY</name>
<dbReference type="PROSITE" id="PS50995">
    <property type="entry name" value="HTH_MARR_2"/>
    <property type="match status" value="1"/>
</dbReference>
<evidence type="ECO:0000313" key="3">
    <source>
        <dbReference type="EMBL" id="AGS34786.1"/>
    </source>
</evidence>
<keyword evidence="4" id="KW-1185">Reference proteome</keyword>
<evidence type="ECO:0000313" key="4">
    <source>
        <dbReference type="Proteomes" id="UP000015388"/>
    </source>
</evidence>
<dbReference type="HOGENOM" id="CLU_083287_14_1_11"/>
<dbReference type="eggNOG" id="COG1846">
    <property type="taxonomic scope" value="Bacteria"/>
</dbReference>
<organism evidence="3 4">
    <name type="scientific">Corynebacterium maris DSM 45190</name>
    <dbReference type="NCBI Taxonomy" id="1224163"/>
    <lineage>
        <taxon>Bacteria</taxon>
        <taxon>Bacillati</taxon>
        <taxon>Actinomycetota</taxon>
        <taxon>Actinomycetes</taxon>
        <taxon>Mycobacteriales</taxon>
        <taxon>Corynebacteriaceae</taxon>
        <taxon>Corynebacterium</taxon>
    </lineage>
</organism>